<evidence type="ECO:0000313" key="2">
    <source>
        <dbReference type="Proteomes" id="UP001459277"/>
    </source>
</evidence>
<organism evidence="1 2">
    <name type="scientific">Lithocarpus litseifolius</name>
    <dbReference type="NCBI Taxonomy" id="425828"/>
    <lineage>
        <taxon>Eukaryota</taxon>
        <taxon>Viridiplantae</taxon>
        <taxon>Streptophyta</taxon>
        <taxon>Embryophyta</taxon>
        <taxon>Tracheophyta</taxon>
        <taxon>Spermatophyta</taxon>
        <taxon>Magnoliopsida</taxon>
        <taxon>eudicotyledons</taxon>
        <taxon>Gunneridae</taxon>
        <taxon>Pentapetalae</taxon>
        <taxon>rosids</taxon>
        <taxon>fabids</taxon>
        <taxon>Fagales</taxon>
        <taxon>Fagaceae</taxon>
        <taxon>Lithocarpus</taxon>
    </lineage>
</organism>
<keyword evidence="2" id="KW-1185">Reference proteome</keyword>
<name>A0AAW2DTK1_9ROSI</name>
<comment type="caution">
    <text evidence="1">The sequence shown here is derived from an EMBL/GenBank/DDBJ whole genome shotgun (WGS) entry which is preliminary data.</text>
</comment>
<protein>
    <submittedName>
        <fullName evidence="1">Uncharacterized protein</fullName>
    </submittedName>
</protein>
<proteinExistence type="predicted"/>
<gene>
    <name evidence="1" type="ORF">SO802_000543</name>
</gene>
<sequence>MTVIWTSGYGINEAGAFVEWGPKGGDQVHSPAGTSTFDCNSMSYDTEMHTHTDTHISSVDWVCMRWYISPSYPLHQPHSTTFPPLFAAKNHCFSTFFCRNLFGEDEFDNSEFFKNAVEETIIL</sequence>
<dbReference type="EMBL" id="JAZDWU010000001">
    <property type="protein sequence ID" value="KAL0013474.1"/>
    <property type="molecule type" value="Genomic_DNA"/>
</dbReference>
<dbReference type="Proteomes" id="UP001459277">
    <property type="component" value="Unassembled WGS sequence"/>
</dbReference>
<evidence type="ECO:0000313" key="1">
    <source>
        <dbReference type="EMBL" id="KAL0013474.1"/>
    </source>
</evidence>
<accession>A0AAW2DTK1</accession>
<reference evidence="1 2" key="1">
    <citation type="submission" date="2024-01" db="EMBL/GenBank/DDBJ databases">
        <title>A telomere-to-telomere, gap-free genome of sweet tea (Lithocarpus litseifolius).</title>
        <authorList>
            <person name="Zhou J."/>
        </authorList>
    </citation>
    <scope>NUCLEOTIDE SEQUENCE [LARGE SCALE GENOMIC DNA]</scope>
    <source>
        <strain evidence="1">Zhou-2022a</strain>
        <tissue evidence="1">Leaf</tissue>
    </source>
</reference>
<dbReference type="AlphaFoldDB" id="A0AAW2DTK1"/>